<evidence type="ECO:0000259" key="4">
    <source>
        <dbReference type="Pfam" id="PF20257"/>
    </source>
</evidence>
<sequence>MSIITLITDFGTKDHFVAKIKGAIISDLPQASIVDISHQISPFNIMEAAYVIENSYQHFPEKTIHIIGVDSENTPECSHIVLKLNEQYFICADNGIMSIVCHNIKPDEIFEINIHNKIDSQNSTLKIFAQVACHLAKGGEPEIIGKRINKIRSAKSITPFINDEKNQIIGSVIYIDNYGNVVTNIKHSFFKEASKGRKYEISARNHKFKRVYNNYSEIVDYNISEEKRNDEGRALALFNSSNYLEIAIYKSNPLNVGTAASLLGLKILDSITINFLK</sequence>
<keyword evidence="1" id="KW-0949">S-adenosyl-L-methionine</keyword>
<dbReference type="PIRSF" id="PIRSF006779">
    <property type="entry name" value="UCP006779"/>
    <property type="match status" value="1"/>
</dbReference>
<name>A0A381Y3C1_9ZZZZ</name>
<dbReference type="Pfam" id="PF20257">
    <property type="entry name" value="SAM_HAT_C"/>
    <property type="match status" value="1"/>
</dbReference>
<reference evidence="5" key="1">
    <citation type="submission" date="2018-05" db="EMBL/GenBank/DDBJ databases">
        <authorList>
            <person name="Lanie J.A."/>
            <person name="Ng W.-L."/>
            <person name="Kazmierczak K.M."/>
            <person name="Andrzejewski T.M."/>
            <person name="Davidsen T.M."/>
            <person name="Wayne K.J."/>
            <person name="Tettelin H."/>
            <person name="Glass J.I."/>
            <person name="Rusch D."/>
            <person name="Podicherti R."/>
            <person name="Tsui H.-C.T."/>
            <person name="Winkler M.E."/>
        </authorList>
    </citation>
    <scope>NUCLEOTIDE SEQUENCE</scope>
</reference>
<dbReference type="PANTHER" id="PTHR35092:SF1">
    <property type="entry name" value="CHLORINASE MJ1651"/>
    <property type="match status" value="1"/>
</dbReference>
<dbReference type="Gene3D" id="3.40.50.10790">
    <property type="entry name" value="S-adenosyl-l-methionine hydroxide adenosyltransferase, N-terminal"/>
    <property type="match status" value="1"/>
</dbReference>
<dbReference type="InterPro" id="IPR023228">
    <property type="entry name" value="SAM_OH_AdoTrfase_N_sf"/>
</dbReference>
<evidence type="ECO:0000256" key="2">
    <source>
        <dbReference type="ARBA" id="ARBA00024035"/>
    </source>
</evidence>
<feature type="domain" description="S-adenosyl-l-methionine hydroxide adenosyltransferase C-terminal" evidence="4">
    <location>
        <begin position="170"/>
        <end position="271"/>
    </location>
</feature>
<dbReference type="SUPFAM" id="SSF102522">
    <property type="entry name" value="Bacterial fluorinating enzyme, N-terminal domain"/>
    <property type="match status" value="1"/>
</dbReference>
<dbReference type="Pfam" id="PF01887">
    <property type="entry name" value="SAM_HAT_N"/>
    <property type="match status" value="1"/>
</dbReference>
<dbReference type="PANTHER" id="PTHR35092">
    <property type="entry name" value="CHLORINASE MJ1651"/>
    <property type="match status" value="1"/>
</dbReference>
<dbReference type="SUPFAM" id="SSF101852">
    <property type="entry name" value="Bacterial fluorinating enzyme, C-terminal domain"/>
    <property type="match status" value="1"/>
</dbReference>
<gene>
    <name evidence="5" type="ORF">METZ01_LOCUS124470</name>
</gene>
<dbReference type="EMBL" id="UINC01017315">
    <property type="protein sequence ID" value="SVA71616.1"/>
    <property type="molecule type" value="Genomic_DNA"/>
</dbReference>
<dbReference type="InterPro" id="IPR023227">
    <property type="entry name" value="SAM_OH_AdoTrfase_C_sf"/>
</dbReference>
<dbReference type="InterPro" id="IPR046470">
    <property type="entry name" value="SAM_HAT_C"/>
</dbReference>
<comment type="similarity">
    <text evidence="2">Belongs to the SAM hydrolase / SAM-dependent halogenase family.</text>
</comment>
<dbReference type="AlphaFoldDB" id="A0A381Y3C1"/>
<feature type="domain" description="S-adenosyl-l-methionine hydroxide adenosyltransferase N-terminal" evidence="3">
    <location>
        <begin position="4"/>
        <end position="145"/>
    </location>
</feature>
<evidence type="ECO:0000259" key="3">
    <source>
        <dbReference type="Pfam" id="PF01887"/>
    </source>
</evidence>
<evidence type="ECO:0000313" key="5">
    <source>
        <dbReference type="EMBL" id="SVA71616.1"/>
    </source>
</evidence>
<dbReference type="Gene3D" id="2.40.30.90">
    <property type="entry name" value="Bacterial fluorinating enzyme like"/>
    <property type="match status" value="1"/>
</dbReference>
<protein>
    <recommendedName>
        <fullName evidence="6">SAM-dependent chlorinase/fluorinase</fullName>
    </recommendedName>
</protein>
<dbReference type="InterPro" id="IPR002747">
    <property type="entry name" value="SAM_OH_AdoTrfase"/>
</dbReference>
<accession>A0A381Y3C1</accession>
<evidence type="ECO:0008006" key="6">
    <source>
        <dbReference type="Google" id="ProtNLM"/>
    </source>
</evidence>
<evidence type="ECO:0000256" key="1">
    <source>
        <dbReference type="ARBA" id="ARBA00022691"/>
    </source>
</evidence>
<organism evidence="5">
    <name type="scientific">marine metagenome</name>
    <dbReference type="NCBI Taxonomy" id="408172"/>
    <lineage>
        <taxon>unclassified sequences</taxon>
        <taxon>metagenomes</taxon>
        <taxon>ecological metagenomes</taxon>
    </lineage>
</organism>
<dbReference type="InterPro" id="IPR046469">
    <property type="entry name" value="SAM_HAT_N"/>
</dbReference>
<proteinExistence type="inferred from homology"/>